<keyword evidence="2" id="KW-1185">Reference proteome</keyword>
<proteinExistence type="predicted"/>
<sequence length="257" mass="29566">MPNYFQICDVHIREAYEPSTVWTQSVTSNLPDLVTPSTIWTFISDEKTWMVRQKYHVAISAIIQWVHRANSVDKHTEELDHIFFTPTETLQEDWKEYPNPLSIVVKNVTKRLAESEVDLFHRLLASKSDLSWRSLAAFFYNGSFPQYLMSDRTLCCSPMISGPLRFQNQQTRSWVTDTDAPQGIRMTGITVQYFNSTVPPAQLKVGTLYVPSVMNFPTMDAFLVRSASHVVMYQATIAGTHDFSIEGLKWLQSRLCR</sequence>
<accession>A0A8H5HNC5</accession>
<dbReference type="OrthoDB" id="19861at2759"/>
<dbReference type="AlphaFoldDB" id="A0A8H5HNC5"/>
<dbReference type="EMBL" id="JAACJN010000035">
    <property type="protein sequence ID" value="KAF5386493.1"/>
    <property type="molecule type" value="Genomic_DNA"/>
</dbReference>
<evidence type="ECO:0000313" key="2">
    <source>
        <dbReference type="Proteomes" id="UP000518752"/>
    </source>
</evidence>
<gene>
    <name evidence="1" type="ORF">D9757_005835</name>
</gene>
<evidence type="ECO:0000313" key="1">
    <source>
        <dbReference type="EMBL" id="KAF5386493.1"/>
    </source>
</evidence>
<dbReference type="Proteomes" id="UP000518752">
    <property type="component" value="Unassembled WGS sequence"/>
</dbReference>
<comment type="caution">
    <text evidence="1">The sequence shown here is derived from an EMBL/GenBank/DDBJ whole genome shotgun (WGS) entry which is preliminary data.</text>
</comment>
<organism evidence="1 2">
    <name type="scientific">Collybiopsis confluens</name>
    <dbReference type="NCBI Taxonomy" id="2823264"/>
    <lineage>
        <taxon>Eukaryota</taxon>
        <taxon>Fungi</taxon>
        <taxon>Dikarya</taxon>
        <taxon>Basidiomycota</taxon>
        <taxon>Agaricomycotina</taxon>
        <taxon>Agaricomycetes</taxon>
        <taxon>Agaricomycetidae</taxon>
        <taxon>Agaricales</taxon>
        <taxon>Marasmiineae</taxon>
        <taxon>Omphalotaceae</taxon>
        <taxon>Collybiopsis</taxon>
    </lineage>
</organism>
<protein>
    <submittedName>
        <fullName evidence="1">Uncharacterized protein</fullName>
    </submittedName>
</protein>
<reference evidence="1 2" key="1">
    <citation type="journal article" date="2020" name="ISME J.">
        <title>Uncovering the hidden diversity of litter-decomposition mechanisms in mushroom-forming fungi.</title>
        <authorList>
            <person name="Floudas D."/>
            <person name="Bentzer J."/>
            <person name="Ahren D."/>
            <person name="Johansson T."/>
            <person name="Persson P."/>
            <person name="Tunlid A."/>
        </authorList>
    </citation>
    <scope>NUCLEOTIDE SEQUENCE [LARGE SCALE GENOMIC DNA]</scope>
    <source>
        <strain evidence="1 2">CBS 406.79</strain>
    </source>
</reference>
<name>A0A8H5HNC5_9AGAR</name>